<feature type="region of interest" description="Disordered" evidence="1">
    <location>
        <begin position="16"/>
        <end position="51"/>
    </location>
</feature>
<sequence length="110" mass="12480">HCISLHSRALSWHTYRSRERRADASHWSRSPRTRSRTRSRRISSRPPTPLPTTLTLARKVWSSSSRPCWRGSLLSSGVTMSWHGGDIGGRDVTHLLSFGLSMTYGLRLPP</sequence>
<evidence type="ECO:0000256" key="1">
    <source>
        <dbReference type="SAM" id="MobiDB-lite"/>
    </source>
</evidence>
<reference evidence="2 3" key="1">
    <citation type="submission" date="2024-02" db="EMBL/GenBank/DDBJ databases">
        <title>High-quality chromosome-scale genome assembly of Pensacola bahiagrass (Paspalum notatum Flugge var. saurae).</title>
        <authorList>
            <person name="Vega J.M."/>
            <person name="Podio M."/>
            <person name="Orjuela J."/>
            <person name="Siena L.A."/>
            <person name="Pessino S.C."/>
            <person name="Combes M.C."/>
            <person name="Mariac C."/>
            <person name="Albertini E."/>
            <person name="Pupilli F."/>
            <person name="Ortiz J.P.A."/>
            <person name="Leblanc O."/>
        </authorList>
    </citation>
    <scope>NUCLEOTIDE SEQUENCE [LARGE SCALE GENOMIC DNA]</scope>
    <source>
        <strain evidence="2">R1</strain>
        <tissue evidence="2">Leaf</tissue>
    </source>
</reference>
<gene>
    <name evidence="2" type="ORF">U9M48_023455</name>
</gene>
<dbReference type="Proteomes" id="UP001341281">
    <property type="component" value="Chromosome 05"/>
</dbReference>
<evidence type="ECO:0000313" key="2">
    <source>
        <dbReference type="EMBL" id="WVZ75402.1"/>
    </source>
</evidence>
<protein>
    <submittedName>
        <fullName evidence="2">Uncharacterized protein</fullName>
    </submittedName>
</protein>
<dbReference type="AlphaFoldDB" id="A0AAQ3WV48"/>
<feature type="compositionally biased region" description="Basic and acidic residues" evidence="1">
    <location>
        <begin position="16"/>
        <end position="26"/>
    </location>
</feature>
<name>A0AAQ3WV48_PASNO</name>
<accession>A0AAQ3WV48</accession>
<proteinExistence type="predicted"/>
<evidence type="ECO:0000313" key="3">
    <source>
        <dbReference type="Proteomes" id="UP001341281"/>
    </source>
</evidence>
<keyword evidence="3" id="KW-1185">Reference proteome</keyword>
<organism evidence="2 3">
    <name type="scientific">Paspalum notatum var. saurae</name>
    <dbReference type="NCBI Taxonomy" id="547442"/>
    <lineage>
        <taxon>Eukaryota</taxon>
        <taxon>Viridiplantae</taxon>
        <taxon>Streptophyta</taxon>
        <taxon>Embryophyta</taxon>
        <taxon>Tracheophyta</taxon>
        <taxon>Spermatophyta</taxon>
        <taxon>Magnoliopsida</taxon>
        <taxon>Liliopsida</taxon>
        <taxon>Poales</taxon>
        <taxon>Poaceae</taxon>
        <taxon>PACMAD clade</taxon>
        <taxon>Panicoideae</taxon>
        <taxon>Andropogonodae</taxon>
        <taxon>Paspaleae</taxon>
        <taxon>Paspalinae</taxon>
        <taxon>Paspalum</taxon>
    </lineage>
</organism>
<dbReference type="EMBL" id="CP144749">
    <property type="protein sequence ID" value="WVZ75402.1"/>
    <property type="molecule type" value="Genomic_DNA"/>
</dbReference>
<feature type="non-terminal residue" evidence="2">
    <location>
        <position position="1"/>
    </location>
</feature>
<feature type="compositionally biased region" description="Basic residues" evidence="1">
    <location>
        <begin position="29"/>
        <end position="43"/>
    </location>
</feature>